<dbReference type="eggNOG" id="COG3843">
    <property type="taxonomic scope" value="Bacteria"/>
</dbReference>
<feature type="coiled-coil region" evidence="1">
    <location>
        <begin position="213"/>
        <end position="289"/>
    </location>
</feature>
<keyword evidence="1" id="KW-0175">Coiled coil</keyword>
<proteinExistence type="predicted"/>
<dbReference type="NCBIfam" id="NF041893">
    <property type="entry name" value="TraI_MobP_relax"/>
    <property type="match status" value="1"/>
</dbReference>
<dbReference type="Pfam" id="PF18821">
    <property type="entry name" value="LPD7"/>
    <property type="match status" value="1"/>
</dbReference>
<dbReference type="InterPro" id="IPR040677">
    <property type="entry name" value="LPD7"/>
</dbReference>
<dbReference type="Pfam" id="PF03432">
    <property type="entry name" value="Relaxase"/>
    <property type="match status" value="1"/>
</dbReference>
<dbReference type="EMBL" id="DS990450">
    <property type="protein sequence ID" value="EEQ64500.1"/>
    <property type="molecule type" value="Genomic_DNA"/>
</dbReference>
<keyword evidence="6" id="KW-1185">Reference proteome</keyword>
<reference evidence="6" key="1">
    <citation type="journal article" date="2014" name="Genome Announc.">
        <title>Draft genome sequences of six enterohepatic helicobacter species isolated from humans and one from rhesus macaques.</title>
        <authorList>
            <person name="Shen Z."/>
            <person name="Sheh A."/>
            <person name="Young S.K."/>
            <person name="Abouelliel A."/>
            <person name="Ward D.V."/>
            <person name="Earl A.M."/>
            <person name="Fox J.G."/>
        </authorList>
    </citation>
    <scope>NUCLEOTIDE SEQUENCE [LARGE SCALE GENOMIC DNA]</scope>
    <source>
        <strain evidence="6">MIT 98-5489</strain>
    </source>
</reference>
<evidence type="ECO:0000313" key="5">
    <source>
        <dbReference type="EMBL" id="EEQ64500.1"/>
    </source>
</evidence>
<dbReference type="HOGENOM" id="CLU_022651_1_0_7"/>
<feature type="coiled-coil region" evidence="1">
    <location>
        <begin position="338"/>
        <end position="365"/>
    </location>
</feature>
<dbReference type="InterPro" id="IPR049751">
    <property type="entry name" value="TraI/MobA_relaxases"/>
</dbReference>
<feature type="domain" description="MobA/VirD2-like nuclease" evidence="2">
    <location>
        <begin position="4"/>
        <end position="122"/>
    </location>
</feature>
<name>C5F2K6_9HELI</name>
<feature type="domain" description="Large polyvalent protein-associated" evidence="3">
    <location>
        <begin position="374"/>
        <end position="460"/>
    </location>
</feature>
<gene>
    <name evidence="5" type="ORF">HPMG_01957</name>
</gene>
<sequence>MEGYHFTNCSFDNDEDNINEIINTQKLNTTTKQDKTLHLVVSFQEDEKPTLEILQTIEEEIAKSLGMSDHQRLSVIHSNTNNLHIHIAINKVNPHTLKVINPYNDVRILQETAMKLEKKYNLKLDNHISQKDKQSNKYNIHTMNCNFETWVKEKLSKQVDLMLKDEKTTFKDIKQLLAKYDLEFRERRKGFVIASKSEKLFCKASSIHRELSKQALEKRFKELDLKQEKENTEKIEEEKQEIKERYQRPNKETSKALWEKYLRIENEKKAELDKELRMLKLRRNEFKTSIPSMKFSKETFKHVKNQRMIFKNKQKELYQKYKRVSYRDFLISESLSGNEEATRALRRSKTKINENENTLSSEQEKPKIFENVDYITKEGYAVYKSGFNKAIDKGEMLKVSLINGKDDKEFLLNSLLMAIDRFGNHLNITGDENFKRNILEVANDYNLNVSFTDPQMQKIQEGNNDKRQEMKARKILKNIIELKIKLTEQDTNIEDSVKEKELKALKFSLKKISDSTLLIFEGELKKIGFSRDEINSMDMQSVDTQIEGFIVNSINKKGLNAMNEEIKKTLRDDEERQRFEKFEYLFLNTDKVADVTKGFYANRKIDVDGYIEKFSMQESKISKVANAISMLSDKNIEIMEKYVKKLEKDLKYQYLKKAEVIESNDINLNNF</sequence>
<accession>C5F2K6</accession>
<organism evidence="5 6">
    <name type="scientific">Helicobacter pullorum MIT 98-5489</name>
    <dbReference type="NCBI Taxonomy" id="537972"/>
    <lineage>
        <taxon>Bacteria</taxon>
        <taxon>Pseudomonadati</taxon>
        <taxon>Campylobacterota</taxon>
        <taxon>Epsilonproteobacteria</taxon>
        <taxon>Campylobacterales</taxon>
        <taxon>Helicobacteraceae</taxon>
        <taxon>Helicobacter</taxon>
    </lineage>
</organism>
<evidence type="ECO:0000259" key="2">
    <source>
        <dbReference type="Pfam" id="PF03432"/>
    </source>
</evidence>
<dbReference type="Proteomes" id="UP000003953">
    <property type="component" value="Unassembled WGS sequence"/>
</dbReference>
<dbReference type="Pfam" id="PF22863">
    <property type="entry name" value="TraI_middle"/>
    <property type="match status" value="1"/>
</dbReference>
<evidence type="ECO:0000259" key="3">
    <source>
        <dbReference type="Pfam" id="PF18821"/>
    </source>
</evidence>
<dbReference type="InterPro" id="IPR054462">
    <property type="entry name" value="TraI_M"/>
</dbReference>
<evidence type="ECO:0000256" key="1">
    <source>
        <dbReference type="SAM" id="Coils"/>
    </source>
</evidence>
<evidence type="ECO:0000259" key="4">
    <source>
        <dbReference type="Pfam" id="PF22863"/>
    </source>
</evidence>
<dbReference type="InterPro" id="IPR005094">
    <property type="entry name" value="Endonuclease_MobA/VirD2"/>
</dbReference>
<evidence type="ECO:0000313" key="6">
    <source>
        <dbReference type="Proteomes" id="UP000003953"/>
    </source>
</evidence>
<feature type="domain" description="TraI-like middle" evidence="4">
    <location>
        <begin position="135"/>
        <end position="221"/>
    </location>
</feature>
<protein>
    <submittedName>
        <fullName evidence="5">Relaxase/mobilization nuclease domain protein</fullName>
    </submittedName>
</protein>
<dbReference type="AlphaFoldDB" id="C5F2K6"/>